<dbReference type="AlphaFoldDB" id="A0A143HMP0"/>
<dbReference type="KEGG" id="mthd:A3224_09520"/>
<accession>A0A143HMP0</accession>
<dbReference type="InterPro" id="IPR005325">
    <property type="entry name" value="DUF308_memb"/>
</dbReference>
<feature type="transmembrane region" description="Helical" evidence="1">
    <location>
        <begin position="72"/>
        <end position="92"/>
    </location>
</feature>
<name>A0A143HMP0_MICTH</name>
<dbReference type="PANTHER" id="PTHR34989:SF1">
    <property type="entry name" value="PROTEIN HDED"/>
    <property type="match status" value="1"/>
</dbReference>
<feature type="transmembrane region" description="Helical" evidence="1">
    <location>
        <begin position="40"/>
        <end position="60"/>
    </location>
</feature>
<dbReference type="Pfam" id="PF03729">
    <property type="entry name" value="DUF308"/>
    <property type="match status" value="1"/>
</dbReference>
<proteinExistence type="predicted"/>
<gene>
    <name evidence="2" type="ORF">A3224_09520</name>
</gene>
<dbReference type="InterPro" id="IPR052712">
    <property type="entry name" value="Acid_resist_chaperone_HdeD"/>
</dbReference>
<dbReference type="Proteomes" id="UP000076077">
    <property type="component" value="Chromosome"/>
</dbReference>
<feature type="transmembrane region" description="Helical" evidence="1">
    <location>
        <begin position="153"/>
        <end position="171"/>
    </location>
</feature>
<evidence type="ECO:0008006" key="4">
    <source>
        <dbReference type="Google" id="ProtNLM"/>
    </source>
</evidence>
<dbReference type="OrthoDB" id="9815400at2"/>
<dbReference type="EMBL" id="CP014864">
    <property type="protein sequence ID" value="AMX02787.1"/>
    <property type="molecule type" value="Genomic_DNA"/>
</dbReference>
<dbReference type="STRING" id="252514.A3224_09520"/>
<organism evidence="2 3">
    <name type="scientific">Microbulbifer thermotolerans</name>
    <dbReference type="NCBI Taxonomy" id="252514"/>
    <lineage>
        <taxon>Bacteria</taxon>
        <taxon>Pseudomonadati</taxon>
        <taxon>Pseudomonadota</taxon>
        <taxon>Gammaproteobacteria</taxon>
        <taxon>Cellvibrionales</taxon>
        <taxon>Microbulbiferaceae</taxon>
        <taxon>Microbulbifer</taxon>
    </lineage>
</organism>
<feature type="transmembrane region" description="Helical" evidence="1">
    <location>
        <begin position="98"/>
        <end position="116"/>
    </location>
</feature>
<keyword evidence="1" id="KW-0812">Transmembrane</keyword>
<feature type="transmembrane region" description="Helical" evidence="1">
    <location>
        <begin position="128"/>
        <end position="147"/>
    </location>
</feature>
<dbReference type="GO" id="GO:0005886">
    <property type="term" value="C:plasma membrane"/>
    <property type="evidence" value="ECO:0007669"/>
    <property type="project" value="TreeGrafter"/>
</dbReference>
<keyword evidence="1" id="KW-0472">Membrane</keyword>
<evidence type="ECO:0000256" key="1">
    <source>
        <dbReference type="SAM" id="Phobius"/>
    </source>
</evidence>
<feature type="transmembrane region" description="Helical" evidence="1">
    <location>
        <begin position="12"/>
        <end position="34"/>
    </location>
</feature>
<keyword evidence="1" id="KW-1133">Transmembrane helix</keyword>
<dbReference type="PANTHER" id="PTHR34989">
    <property type="entry name" value="PROTEIN HDED"/>
    <property type="match status" value="1"/>
</dbReference>
<keyword evidence="3" id="KW-1185">Reference proteome</keyword>
<protein>
    <recommendedName>
        <fullName evidence="4">HdeD family acid-resistance protein</fullName>
    </recommendedName>
</protein>
<evidence type="ECO:0000313" key="2">
    <source>
        <dbReference type="EMBL" id="AMX02787.1"/>
    </source>
</evidence>
<sequence length="180" mass="18956">MEREVFMIGADASGKTMTALGILTIVLGVIALMAPVMTGISVAMFVGVLVLVGGIFRLIWAFRADSLGKGILGVLLGVLTIIAAVVLLSHPLLLARTLVILLAIYFIVDGVVELMAGWRASAESGKMWLVLGGIVSILLGVILWMQSPLAGSWVLGILFGIKLIFVGIIMVSGRRQQVSG</sequence>
<evidence type="ECO:0000313" key="3">
    <source>
        <dbReference type="Proteomes" id="UP000076077"/>
    </source>
</evidence>
<reference evidence="3" key="1">
    <citation type="submission" date="2016-03" db="EMBL/GenBank/DDBJ databases">
        <authorList>
            <person name="Lee Y.-S."/>
            <person name="Choi Y.-L."/>
        </authorList>
    </citation>
    <scope>NUCLEOTIDE SEQUENCE [LARGE SCALE GENOMIC DNA]</scope>
    <source>
        <strain evidence="3">DAU221</strain>
    </source>
</reference>